<dbReference type="SUPFAM" id="SSF56672">
    <property type="entry name" value="DNA/RNA polymerases"/>
    <property type="match status" value="1"/>
</dbReference>
<dbReference type="KEGG" id="nta:107799893"/>
<feature type="domain" description="Reverse transcriptase Ty1/copia-type" evidence="1">
    <location>
        <begin position="31"/>
        <end position="133"/>
    </location>
</feature>
<gene>
    <name evidence="2" type="primary">LOC107799893</name>
</gene>
<dbReference type="AlphaFoldDB" id="A0A1S4APT8"/>
<dbReference type="InterPro" id="IPR043502">
    <property type="entry name" value="DNA/RNA_pol_sf"/>
</dbReference>
<evidence type="ECO:0000313" key="2">
    <source>
        <dbReference type="RefSeq" id="XP_016478508.1"/>
    </source>
</evidence>
<dbReference type="OrthoDB" id="1740642at2759"/>
<accession>A0A1S4APT8</accession>
<proteinExistence type="predicted"/>
<dbReference type="CDD" id="cd09272">
    <property type="entry name" value="RNase_HI_RT_Ty1"/>
    <property type="match status" value="1"/>
</dbReference>
<evidence type="ECO:0000259" key="1">
    <source>
        <dbReference type="Pfam" id="PF07727"/>
    </source>
</evidence>
<reference evidence="2" key="1">
    <citation type="submission" date="2025-08" db="UniProtKB">
        <authorList>
            <consortium name="RefSeq"/>
        </authorList>
    </citation>
    <scope>IDENTIFICATION</scope>
</reference>
<dbReference type="Pfam" id="PF07727">
    <property type="entry name" value="RVT_2"/>
    <property type="match status" value="1"/>
</dbReference>
<dbReference type="PANTHER" id="PTHR11439">
    <property type="entry name" value="GAG-POL-RELATED RETROTRANSPOSON"/>
    <property type="match status" value="1"/>
</dbReference>
<sequence>MGIDYFTTPKRPIGVKWVYKTKFKSTGKVDRFKRYPYEHTLYIKFKCGEYILIVCLYVDDLIFTGNNPELIYEFREAMISKFEMIDLGLMSYFLGIEVSQLDNGIFISQKKYASDILKRFNMDKAKSIFTPLEEKLKLVRDGTGDLVDATYFRKLVGSLRYLTSTRPDITYRVGLISRFMETPRQSHLQAAKRILRYIQDTHTDGIFYLKTNDSSLVGFTDSDWAGDTIQRKSTSSYAFYLRSSVFSWSSKKQQVIALSTAEAEYMTTTSSAAQALWLRRMLEFLQHKQDNPQ</sequence>
<dbReference type="PANTHER" id="PTHR11439:SF517">
    <property type="entry name" value="CYSTEINE-RICH RLK (RECEPTOR-LIKE PROTEIN KINASE) 8"/>
    <property type="match status" value="1"/>
</dbReference>
<dbReference type="STRING" id="4097.A0A1S4APT8"/>
<organism evidence="2">
    <name type="scientific">Nicotiana tabacum</name>
    <name type="common">Common tobacco</name>
    <dbReference type="NCBI Taxonomy" id="4097"/>
    <lineage>
        <taxon>Eukaryota</taxon>
        <taxon>Viridiplantae</taxon>
        <taxon>Streptophyta</taxon>
        <taxon>Embryophyta</taxon>
        <taxon>Tracheophyta</taxon>
        <taxon>Spermatophyta</taxon>
        <taxon>Magnoliopsida</taxon>
        <taxon>eudicotyledons</taxon>
        <taxon>Gunneridae</taxon>
        <taxon>Pentapetalae</taxon>
        <taxon>asterids</taxon>
        <taxon>lamiids</taxon>
        <taxon>Solanales</taxon>
        <taxon>Solanaceae</taxon>
        <taxon>Nicotianoideae</taxon>
        <taxon>Nicotianeae</taxon>
        <taxon>Nicotiana</taxon>
    </lineage>
</organism>
<name>A0A1S4APT8_TOBAC</name>
<dbReference type="InterPro" id="IPR013103">
    <property type="entry name" value="RVT_2"/>
</dbReference>
<protein>
    <submittedName>
        <fullName evidence="2">Uncharacterized mitochondrial protein AtMg00810-like</fullName>
    </submittedName>
</protein>
<dbReference type="RefSeq" id="XP_016478508.1">
    <property type="nucleotide sequence ID" value="XM_016623022.1"/>
</dbReference>
<dbReference type="PaxDb" id="4097-A0A1S4APT8"/>